<organism evidence="2 3">
    <name type="scientific">Nonomuraea polychroma</name>
    <dbReference type="NCBI Taxonomy" id="46176"/>
    <lineage>
        <taxon>Bacteria</taxon>
        <taxon>Bacillati</taxon>
        <taxon>Actinomycetota</taxon>
        <taxon>Actinomycetes</taxon>
        <taxon>Streptosporangiales</taxon>
        <taxon>Streptosporangiaceae</taxon>
        <taxon>Nonomuraea</taxon>
    </lineage>
</organism>
<name>A0A438MLH2_9ACTN</name>
<dbReference type="SUPFAM" id="SSF50969">
    <property type="entry name" value="YVTN repeat-like/Quinoprotein amine dehydrogenase"/>
    <property type="match status" value="1"/>
</dbReference>
<dbReference type="AlphaFoldDB" id="A0A438MLH2"/>
<feature type="region of interest" description="Disordered" evidence="1">
    <location>
        <begin position="1"/>
        <end position="25"/>
    </location>
</feature>
<sequence length="285" mass="30856">MKPSLPTAVPVLSGERQECPDPEGTRPVGTVLCTGLKLQLSSDSGVVTIAQAATEIFGIDGDKDKVEFAISRDGHRVVYLDAPSYRFVAMDLRTRKTRALTPPLSGEELGKWVNLASSPDSRWFTVSLMGNAKTILTDFDTGQAREIPNVCVVHGLTAKLLVGNQWCRHGEGGIPNRVVVREDGSVKPLDDLQNEHVDIGLAPDGVTFSAGGNLYDVETGERLGPLLLPPSSRAVAWLDGSHVLAEEGERFHVVDIVNGTQDELDSESAPGLEFVERHRSGRLLW</sequence>
<evidence type="ECO:0000313" key="2">
    <source>
        <dbReference type="EMBL" id="RVX46612.1"/>
    </source>
</evidence>
<evidence type="ECO:0000313" key="3">
    <source>
        <dbReference type="Proteomes" id="UP000284824"/>
    </source>
</evidence>
<dbReference type="Proteomes" id="UP000284824">
    <property type="component" value="Unassembled WGS sequence"/>
</dbReference>
<comment type="caution">
    <text evidence="2">The sequence shown here is derived from an EMBL/GenBank/DDBJ whole genome shotgun (WGS) entry which is preliminary data.</text>
</comment>
<dbReference type="InterPro" id="IPR011044">
    <property type="entry name" value="Quino_amine_DH_bsu"/>
</dbReference>
<evidence type="ECO:0000256" key="1">
    <source>
        <dbReference type="SAM" id="MobiDB-lite"/>
    </source>
</evidence>
<gene>
    <name evidence="2" type="ORF">EDD27_9503</name>
</gene>
<proteinExistence type="predicted"/>
<reference evidence="2 3" key="1">
    <citation type="submission" date="2019-01" db="EMBL/GenBank/DDBJ databases">
        <title>Sequencing the genomes of 1000 actinobacteria strains.</title>
        <authorList>
            <person name="Klenk H.-P."/>
        </authorList>
    </citation>
    <scope>NUCLEOTIDE SEQUENCE [LARGE SCALE GENOMIC DNA]</scope>
    <source>
        <strain evidence="2 3">DSM 43925</strain>
    </source>
</reference>
<accession>A0A438MLH2</accession>
<keyword evidence="3" id="KW-1185">Reference proteome</keyword>
<protein>
    <recommendedName>
        <fullName evidence="4">WD40 repeat protein</fullName>
    </recommendedName>
</protein>
<evidence type="ECO:0008006" key="4">
    <source>
        <dbReference type="Google" id="ProtNLM"/>
    </source>
</evidence>
<dbReference type="EMBL" id="SAUN01000001">
    <property type="protein sequence ID" value="RVX46612.1"/>
    <property type="molecule type" value="Genomic_DNA"/>
</dbReference>